<dbReference type="Pfam" id="PF07973">
    <property type="entry name" value="tRNA_SAD"/>
    <property type="match status" value="1"/>
</dbReference>
<feature type="binding site" evidence="13">
    <location>
        <position position="744"/>
    </location>
    <ligand>
        <name>Zn(2+)</name>
        <dbReference type="ChEBI" id="CHEBI:29105"/>
    </ligand>
</feature>
<evidence type="ECO:0000256" key="12">
    <source>
        <dbReference type="ARBA" id="ARBA00048300"/>
    </source>
</evidence>
<evidence type="ECO:0000256" key="4">
    <source>
        <dbReference type="ARBA" id="ARBA00022598"/>
    </source>
</evidence>
<name>A0ABD3Q0S0_9STRA</name>
<dbReference type="SUPFAM" id="SSF55681">
    <property type="entry name" value="Class II aaRS and biotin synthetases"/>
    <property type="match status" value="1"/>
</dbReference>
<comment type="subunit">
    <text evidence="13">Monomer.</text>
</comment>
<feature type="domain" description="Alanyl-transfer RNA synthetases family profile" evidence="14">
    <location>
        <begin position="16"/>
        <end position="787"/>
    </location>
</feature>
<keyword evidence="4 13" id="KW-0436">Ligase</keyword>
<dbReference type="GO" id="GO:0009507">
    <property type="term" value="C:chloroplast"/>
    <property type="evidence" value="ECO:0007669"/>
    <property type="project" value="UniProtKB-SubCell"/>
</dbReference>
<protein>
    <recommendedName>
        <fullName evidence="13">Alanine--tRNA ligase</fullName>
        <ecNumber evidence="13">6.1.1.7</ecNumber>
    </recommendedName>
    <alternativeName>
        <fullName evidence="13">Alanyl-tRNA synthetase</fullName>
        <shortName evidence="13">AlaRS</shortName>
    </alternativeName>
</protein>
<dbReference type="InterPro" id="IPR023033">
    <property type="entry name" value="Ala_tRNA_ligase_euk/bac"/>
</dbReference>
<comment type="function">
    <text evidence="13">Catalyzes the attachment of alanine to tRNA(Ala) in a two-step reaction: alanine is first activated by ATP to form Ala-AMP and then transferred to the acceptor end of tRNA(Ala). Also edits incorrectly charged tRNA(Ala) via its editing domain.</text>
</comment>
<organism evidence="15 16">
    <name type="scientific">Cyclotella cryptica</name>
    <dbReference type="NCBI Taxonomy" id="29204"/>
    <lineage>
        <taxon>Eukaryota</taxon>
        <taxon>Sar</taxon>
        <taxon>Stramenopiles</taxon>
        <taxon>Ochrophyta</taxon>
        <taxon>Bacillariophyta</taxon>
        <taxon>Coscinodiscophyceae</taxon>
        <taxon>Thalassiosirophycidae</taxon>
        <taxon>Stephanodiscales</taxon>
        <taxon>Stephanodiscaceae</taxon>
        <taxon>Cyclotella</taxon>
    </lineage>
</organism>
<evidence type="ECO:0000256" key="13">
    <source>
        <dbReference type="HAMAP-Rule" id="MF_03133"/>
    </source>
</evidence>
<evidence type="ECO:0000256" key="8">
    <source>
        <dbReference type="ARBA" id="ARBA00022840"/>
    </source>
</evidence>
<dbReference type="InterPro" id="IPR059090">
    <property type="entry name" value="ALA1_helical"/>
</dbReference>
<keyword evidence="5 13" id="KW-0479">Metal-binding</keyword>
<sequence>MSTEESKPKFATHPEWPMDKVRSTFISFFEKQHNHTFWRSSPCVPHDDPTLLFTNAGMNQYKPLFLGTADPALRISTLKRAVNSQKCIRAGGKHNDLDDVGKDVYHHTFFEMLGNWSFGDYFKKEAITMAWKCLTEEFKLDPNRLYATYFAGDEMTPCDDEAREIWLQFLPADRVLPFGAKDNFWEMGATGPCGPCTEIHYDRIGNRDASKLVNADLPDVIEIWNNVFIQFNREADGSLRPLPAQHVDTGMGFERLTSILQGVDSNYDTDIFIPLFDSIQKITGARPYAGKIGAEDPEFIDMAYRVVADHVRTLSFAIADGAVPSNDGRGYVLRRVLRRAVRYGRQNLNAELGFFAQLVRTLVELMGDTFPELREKEEYVTSIIREEEESFSKTVDKGIVEFKKRCEAMGDAKVFSADDAHFLYTSMGFPVDLTELMCEERGLSLDMAGFEAKMKEEQELSSAAHLKKMSAGSGKDMRLVAEQTSHLVGQGVDATNDDAKYVWNEDLEGCTIKALFIGRNETEDGIGFVDAVSKENGAIGIVLDKTSFYGESGGQTFDTGSIKTNSGAIIEISNVQIYGSFILHIGEVTEGNVSVGDSATCCVDYVRRAPIAANHTMTHVLNFALRDVLVTKATSDQHGAAVDQKGSLVDENKLRFDFSWSGPLTPEQLSAVEELCVKQINSKIPVDTYVAPLDGAQKISSLRAVFGEVYPDPVRVVAVSPVPITSMLGNPQDSQWNSYSVEFCGGTHLKNTSQAEGFVLLSEEGIAKGVRRITGVTMKDAAIATATAADMEAKITAAGSLEGLELEAQVKLLTVELESLSISAAKKIQLREVLGSYGKQVVAWKKAHAAEQTAKVCEEVIEAANSTEGNKVVVRYDFGIDGKVAKSVTAAYGKKIKDKALFLVTADEDSDRYMVIAFAPKEMSDIDCKAWVTAATAGTDGKGGGKKDSAQFTVPGVGSIEAVLEKARGF</sequence>
<dbReference type="Gene3D" id="3.30.980.10">
    <property type="entry name" value="Threonyl-trna Synthetase, Chain A, domain 2"/>
    <property type="match status" value="1"/>
</dbReference>
<keyword evidence="9 13" id="KW-0694">RNA-binding</keyword>
<dbReference type="Pfam" id="PF26023">
    <property type="entry name" value="ALA1"/>
    <property type="match status" value="1"/>
</dbReference>
<evidence type="ECO:0000256" key="1">
    <source>
        <dbReference type="ARBA" id="ARBA00004229"/>
    </source>
</evidence>
<dbReference type="InterPro" id="IPR018164">
    <property type="entry name" value="Ala-tRNA-synth_IIc_N"/>
</dbReference>
<dbReference type="InterPro" id="IPR050058">
    <property type="entry name" value="Ala-tRNA_ligase"/>
</dbReference>
<dbReference type="InterPro" id="IPR018165">
    <property type="entry name" value="Ala-tRNA-synth_IIc_core"/>
</dbReference>
<proteinExistence type="inferred from homology"/>
<dbReference type="SUPFAM" id="SSF101353">
    <property type="entry name" value="Putative anticodon-binding domain of alanyl-tRNA synthetase (AlaRS)"/>
    <property type="match status" value="1"/>
</dbReference>
<feature type="binding site" evidence="13">
    <location>
        <position position="619"/>
    </location>
    <ligand>
        <name>Zn(2+)</name>
        <dbReference type="ChEBI" id="CHEBI:29105"/>
    </ligand>
</feature>
<gene>
    <name evidence="15" type="ORF">HJC23_010755</name>
</gene>
<dbReference type="PANTHER" id="PTHR11777:SF9">
    <property type="entry name" value="ALANINE--TRNA LIGASE, CYTOPLASMIC"/>
    <property type="match status" value="1"/>
</dbReference>
<evidence type="ECO:0000256" key="9">
    <source>
        <dbReference type="ARBA" id="ARBA00022884"/>
    </source>
</evidence>
<dbReference type="Proteomes" id="UP001516023">
    <property type="component" value="Unassembled WGS sequence"/>
</dbReference>
<dbReference type="InterPro" id="IPR018162">
    <property type="entry name" value="Ala-tRNA-ligase_IIc_anticod-bd"/>
</dbReference>
<dbReference type="GO" id="GO:0004813">
    <property type="term" value="F:alanine-tRNA ligase activity"/>
    <property type="evidence" value="ECO:0007669"/>
    <property type="project" value="UniProtKB-UniRule"/>
</dbReference>
<comment type="caution">
    <text evidence="15">The sequence shown here is derived from an EMBL/GenBank/DDBJ whole genome shotgun (WGS) entry which is preliminary data.</text>
</comment>
<comment type="catalytic activity">
    <reaction evidence="12 13">
        <text>tRNA(Ala) + L-alanine + ATP = L-alanyl-tRNA(Ala) + AMP + diphosphate</text>
        <dbReference type="Rhea" id="RHEA:12540"/>
        <dbReference type="Rhea" id="RHEA-COMP:9657"/>
        <dbReference type="Rhea" id="RHEA-COMP:9923"/>
        <dbReference type="ChEBI" id="CHEBI:30616"/>
        <dbReference type="ChEBI" id="CHEBI:33019"/>
        <dbReference type="ChEBI" id="CHEBI:57972"/>
        <dbReference type="ChEBI" id="CHEBI:78442"/>
        <dbReference type="ChEBI" id="CHEBI:78497"/>
        <dbReference type="ChEBI" id="CHEBI:456215"/>
        <dbReference type="EC" id="6.1.1.7"/>
    </reaction>
</comment>
<dbReference type="GO" id="GO:0000049">
    <property type="term" value="F:tRNA binding"/>
    <property type="evidence" value="ECO:0007669"/>
    <property type="project" value="UniProtKB-KW"/>
</dbReference>
<dbReference type="CDD" id="cd00673">
    <property type="entry name" value="AlaRS_core"/>
    <property type="match status" value="1"/>
</dbReference>
<dbReference type="PRINTS" id="PR00980">
    <property type="entry name" value="TRNASYNTHALA"/>
</dbReference>
<evidence type="ECO:0000256" key="5">
    <source>
        <dbReference type="ARBA" id="ARBA00022723"/>
    </source>
</evidence>
<dbReference type="Pfam" id="PF02272">
    <property type="entry name" value="DHHA1"/>
    <property type="match status" value="1"/>
</dbReference>
<accession>A0ABD3Q0S0</accession>
<dbReference type="FunFam" id="3.30.980.10:FF:000004">
    <property type="entry name" value="Alanine--tRNA ligase, cytoplasmic"/>
    <property type="match status" value="1"/>
</dbReference>
<evidence type="ECO:0000256" key="10">
    <source>
        <dbReference type="ARBA" id="ARBA00022917"/>
    </source>
</evidence>
<dbReference type="EC" id="6.1.1.7" evidence="13"/>
<keyword evidence="11 13" id="KW-0030">Aminoacyl-tRNA synthetase</keyword>
<keyword evidence="13" id="KW-0496">Mitochondrion</keyword>
<evidence type="ECO:0000313" key="16">
    <source>
        <dbReference type="Proteomes" id="UP001516023"/>
    </source>
</evidence>
<evidence type="ECO:0000259" key="14">
    <source>
        <dbReference type="PROSITE" id="PS50860"/>
    </source>
</evidence>
<keyword evidence="8 13" id="KW-0067">ATP-binding</keyword>
<keyword evidence="16" id="KW-1185">Reference proteome</keyword>
<evidence type="ECO:0000256" key="6">
    <source>
        <dbReference type="ARBA" id="ARBA00022741"/>
    </source>
</evidence>
<keyword evidence="6 13" id="KW-0547">Nucleotide-binding</keyword>
<dbReference type="SUPFAM" id="SSF55186">
    <property type="entry name" value="ThrRS/AlaRS common domain"/>
    <property type="match status" value="1"/>
</dbReference>
<evidence type="ECO:0000256" key="3">
    <source>
        <dbReference type="ARBA" id="ARBA00022555"/>
    </source>
</evidence>
<dbReference type="AlphaFoldDB" id="A0ABD3Q0S0"/>
<dbReference type="EMBL" id="JABMIG020000108">
    <property type="protein sequence ID" value="KAL3791895.1"/>
    <property type="molecule type" value="Genomic_DNA"/>
</dbReference>
<dbReference type="GO" id="GO:0008270">
    <property type="term" value="F:zinc ion binding"/>
    <property type="evidence" value="ECO:0007669"/>
    <property type="project" value="UniProtKB-UniRule"/>
</dbReference>
<dbReference type="SUPFAM" id="SSF50447">
    <property type="entry name" value="Translation proteins"/>
    <property type="match status" value="1"/>
</dbReference>
<keyword evidence="3 13" id="KW-0820">tRNA-binding</keyword>
<reference evidence="15 16" key="1">
    <citation type="journal article" date="2020" name="G3 (Bethesda)">
        <title>Improved Reference Genome for Cyclotella cryptica CCMP332, a Model for Cell Wall Morphogenesis, Salinity Adaptation, and Lipid Production in Diatoms (Bacillariophyta).</title>
        <authorList>
            <person name="Roberts W.R."/>
            <person name="Downey K.M."/>
            <person name="Ruck E.C."/>
            <person name="Traller J.C."/>
            <person name="Alverson A.J."/>
        </authorList>
    </citation>
    <scope>NUCLEOTIDE SEQUENCE [LARGE SCALE GENOMIC DNA]</scope>
    <source>
        <strain evidence="15 16">CCMP332</strain>
    </source>
</reference>
<dbReference type="InterPro" id="IPR045864">
    <property type="entry name" value="aa-tRNA-synth_II/BPL/LPL"/>
</dbReference>
<feature type="binding site" evidence="13">
    <location>
        <position position="615"/>
    </location>
    <ligand>
        <name>Zn(2+)</name>
        <dbReference type="ChEBI" id="CHEBI:29105"/>
    </ligand>
</feature>
<keyword evidence="10 13" id="KW-0648">Protein biosynthesis</keyword>
<dbReference type="SMART" id="SM00863">
    <property type="entry name" value="tRNA_SAD"/>
    <property type="match status" value="1"/>
</dbReference>
<evidence type="ECO:0000256" key="7">
    <source>
        <dbReference type="ARBA" id="ARBA00022833"/>
    </source>
</evidence>
<dbReference type="InterPro" id="IPR003156">
    <property type="entry name" value="DHHA1_dom"/>
</dbReference>
<dbReference type="PANTHER" id="PTHR11777">
    <property type="entry name" value="ALANYL-TRNA SYNTHETASE"/>
    <property type="match status" value="1"/>
</dbReference>
<dbReference type="GO" id="GO:0070143">
    <property type="term" value="P:mitochondrial alanyl-tRNA aminoacylation"/>
    <property type="evidence" value="ECO:0007669"/>
    <property type="project" value="UniProtKB-UniRule"/>
</dbReference>
<comment type="domain">
    <text evidence="13">Consists of three domains; the N-terminal catalytic domain, the editing domain and the C-terminal C-Ala domain. The editing domain removes incorrectly charged amino acids, while the C-Ala domain, along with tRNA(Ala), serves as a bridge to cooperatively bring together the editing and aminoacylation centers thus stimulating deacylation of misacylated tRNAs.</text>
</comment>
<evidence type="ECO:0000256" key="11">
    <source>
        <dbReference type="ARBA" id="ARBA00023146"/>
    </source>
</evidence>
<dbReference type="InterPro" id="IPR018163">
    <property type="entry name" value="Thr/Ala-tRNA-synth_IIc_edit"/>
</dbReference>
<dbReference type="GO" id="GO:0005739">
    <property type="term" value="C:mitochondrion"/>
    <property type="evidence" value="ECO:0007669"/>
    <property type="project" value="UniProtKB-SubCell"/>
</dbReference>
<comment type="cofactor">
    <cofactor evidence="13">
        <name>Zn(2+)</name>
        <dbReference type="ChEBI" id="CHEBI:29105"/>
    </cofactor>
    <text evidence="13">Binds 1 zinc ion per subunit.</text>
</comment>
<feature type="binding site" evidence="13">
    <location>
        <position position="748"/>
    </location>
    <ligand>
        <name>Zn(2+)</name>
        <dbReference type="ChEBI" id="CHEBI:29105"/>
    </ligand>
</feature>
<dbReference type="PROSITE" id="PS50860">
    <property type="entry name" value="AA_TRNA_LIGASE_II_ALA"/>
    <property type="match status" value="1"/>
</dbReference>
<comment type="similarity">
    <text evidence="2">Belongs to the class-II aminoacyl-tRNA synthetase family. Alax-L subfamily.</text>
</comment>
<dbReference type="Gene3D" id="3.30.930.10">
    <property type="entry name" value="Bira Bifunctional Protein, Domain 2"/>
    <property type="match status" value="1"/>
</dbReference>
<evidence type="ECO:0000256" key="2">
    <source>
        <dbReference type="ARBA" id="ARBA00008429"/>
    </source>
</evidence>
<keyword evidence="13" id="KW-0963">Cytoplasm</keyword>
<dbReference type="InterPro" id="IPR009000">
    <property type="entry name" value="Transl_B-barrel_sf"/>
</dbReference>
<dbReference type="InterPro" id="IPR002318">
    <property type="entry name" value="Ala-tRNA-lgiase_IIc"/>
</dbReference>
<evidence type="ECO:0000313" key="15">
    <source>
        <dbReference type="EMBL" id="KAL3791895.1"/>
    </source>
</evidence>
<dbReference type="FunFam" id="3.30.930.10:FF:000011">
    <property type="entry name" value="Alanine--tRNA ligase, cytoplasmic"/>
    <property type="match status" value="1"/>
</dbReference>
<comment type="subcellular location">
    <subcellularLocation>
        <location evidence="13">Mitochondrion</location>
    </subcellularLocation>
    <subcellularLocation>
        <location evidence="13">Cytoplasm</location>
    </subcellularLocation>
    <subcellularLocation>
        <location evidence="1">Plastid</location>
        <location evidence="1">Chloroplast</location>
    </subcellularLocation>
</comment>
<dbReference type="Gene3D" id="3.10.310.40">
    <property type="match status" value="1"/>
</dbReference>
<keyword evidence="7 13" id="KW-0862">Zinc</keyword>
<dbReference type="HAMAP" id="MF_00036_B">
    <property type="entry name" value="Ala_tRNA_synth_B"/>
    <property type="match status" value="1"/>
</dbReference>
<dbReference type="Pfam" id="PF01411">
    <property type="entry name" value="tRNA-synt_2c"/>
    <property type="match status" value="1"/>
</dbReference>
<dbReference type="GO" id="GO:0005524">
    <property type="term" value="F:ATP binding"/>
    <property type="evidence" value="ECO:0007669"/>
    <property type="project" value="UniProtKB-UniRule"/>
</dbReference>
<dbReference type="InterPro" id="IPR012947">
    <property type="entry name" value="tRNA_SAD"/>
</dbReference>
<dbReference type="Gene3D" id="2.40.30.130">
    <property type="match status" value="1"/>
</dbReference>
<dbReference type="NCBIfam" id="TIGR00344">
    <property type="entry name" value="alaS"/>
    <property type="match status" value="1"/>
</dbReference>